<organism evidence="6 7">
    <name type="scientific">Rhizophlyctis rosea</name>
    <dbReference type="NCBI Taxonomy" id="64517"/>
    <lineage>
        <taxon>Eukaryota</taxon>
        <taxon>Fungi</taxon>
        <taxon>Fungi incertae sedis</taxon>
        <taxon>Chytridiomycota</taxon>
        <taxon>Chytridiomycota incertae sedis</taxon>
        <taxon>Chytridiomycetes</taxon>
        <taxon>Rhizophlyctidales</taxon>
        <taxon>Rhizophlyctidaceae</taxon>
        <taxon>Rhizophlyctis</taxon>
    </lineage>
</organism>
<evidence type="ECO:0008006" key="8">
    <source>
        <dbReference type="Google" id="ProtNLM"/>
    </source>
</evidence>
<keyword evidence="2" id="KW-0808">Transferase</keyword>
<dbReference type="GO" id="GO:0008171">
    <property type="term" value="F:O-methyltransferase activity"/>
    <property type="evidence" value="ECO:0007669"/>
    <property type="project" value="InterPro"/>
</dbReference>
<dbReference type="PANTHER" id="PTHR43712">
    <property type="entry name" value="PUTATIVE (AFU_ORTHOLOGUE AFUA_4G14580)-RELATED"/>
    <property type="match status" value="1"/>
</dbReference>
<dbReference type="AlphaFoldDB" id="A0AAD5SEC6"/>
<keyword evidence="1" id="KW-0489">Methyltransferase</keyword>
<dbReference type="InterPro" id="IPR016461">
    <property type="entry name" value="COMT-like"/>
</dbReference>
<dbReference type="GO" id="GO:0032259">
    <property type="term" value="P:methylation"/>
    <property type="evidence" value="ECO:0007669"/>
    <property type="project" value="UniProtKB-KW"/>
</dbReference>
<dbReference type="InterPro" id="IPR029063">
    <property type="entry name" value="SAM-dependent_MTases_sf"/>
</dbReference>
<dbReference type="PANTHER" id="PTHR43712:SF2">
    <property type="entry name" value="O-METHYLTRANSFERASE CICE"/>
    <property type="match status" value="1"/>
</dbReference>
<dbReference type="Gene3D" id="3.40.50.150">
    <property type="entry name" value="Vaccinia Virus protein VP39"/>
    <property type="match status" value="1"/>
</dbReference>
<dbReference type="InterPro" id="IPR036388">
    <property type="entry name" value="WH-like_DNA-bd_sf"/>
</dbReference>
<dbReference type="InterPro" id="IPR036390">
    <property type="entry name" value="WH_DNA-bd_sf"/>
</dbReference>
<feature type="domain" description="O-methyltransferase dimerisation" evidence="5">
    <location>
        <begin position="85"/>
        <end position="164"/>
    </location>
</feature>
<comment type="caution">
    <text evidence="6">The sequence shown here is derived from an EMBL/GenBank/DDBJ whole genome shotgun (WGS) entry which is preliminary data.</text>
</comment>
<dbReference type="Pfam" id="PF00891">
    <property type="entry name" value="Methyltransf_2"/>
    <property type="match status" value="1"/>
</dbReference>
<accession>A0AAD5SEC6</accession>
<evidence type="ECO:0000256" key="1">
    <source>
        <dbReference type="ARBA" id="ARBA00022603"/>
    </source>
</evidence>
<dbReference type="SUPFAM" id="SSF53335">
    <property type="entry name" value="S-adenosyl-L-methionine-dependent methyltransferases"/>
    <property type="match status" value="1"/>
</dbReference>
<evidence type="ECO:0000256" key="2">
    <source>
        <dbReference type="ARBA" id="ARBA00022679"/>
    </source>
</evidence>
<evidence type="ECO:0000256" key="3">
    <source>
        <dbReference type="ARBA" id="ARBA00022691"/>
    </source>
</evidence>
<proteinExistence type="predicted"/>
<dbReference type="EMBL" id="JADGJD010000305">
    <property type="protein sequence ID" value="KAJ3052321.1"/>
    <property type="molecule type" value="Genomic_DNA"/>
</dbReference>
<feature type="domain" description="O-methyltransferase C-terminal" evidence="4">
    <location>
        <begin position="260"/>
        <end position="426"/>
    </location>
</feature>
<gene>
    <name evidence="6" type="ORF">HK097_006521</name>
</gene>
<protein>
    <recommendedName>
        <fullName evidence="8">O-methyltransferase domain-containing protein</fullName>
    </recommendedName>
</protein>
<dbReference type="Proteomes" id="UP001212841">
    <property type="component" value="Unassembled WGS sequence"/>
</dbReference>
<dbReference type="PROSITE" id="PS51683">
    <property type="entry name" value="SAM_OMT_II"/>
    <property type="match status" value="1"/>
</dbReference>
<dbReference type="GO" id="GO:0046983">
    <property type="term" value="F:protein dimerization activity"/>
    <property type="evidence" value="ECO:0007669"/>
    <property type="project" value="InterPro"/>
</dbReference>
<dbReference type="InterPro" id="IPR012967">
    <property type="entry name" value="COMT_dimerisation"/>
</dbReference>
<reference evidence="6" key="1">
    <citation type="submission" date="2020-05" db="EMBL/GenBank/DDBJ databases">
        <title>Phylogenomic resolution of chytrid fungi.</title>
        <authorList>
            <person name="Stajich J.E."/>
            <person name="Amses K."/>
            <person name="Simmons R."/>
            <person name="Seto K."/>
            <person name="Myers J."/>
            <person name="Bonds A."/>
            <person name="Quandt C.A."/>
            <person name="Barry K."/>
            <person name="Liu P."/>
            <person name="Grigoriev I."/>
            <person name="Longcore J.E."/>
            <person name="James T.Y."/>
        </authorList>
    </citation>
    <scope>NUCLEOTIDE SEQUENCE</scope>
    <source>
        <strain evidence="6">JEL0318</strain>
    </source>
</reference>
<name>A0AAD5SEC6_9FUNG</name>
<evidence type="ECO:0000259" key="5">
    <source>
        <dbReference type="Pfam" id="PF08100"/>
    </source>
</evidence>
<sequence>MTITTPHPPPTDSTLRACQIAKLLKIINENGNKLMEILLTGREIDPKDSTGRLISNEYHESSRNMIAGLGLMQNVVQVPGERLLELCGTYHEATAVHVLADAGIPDVLAEAGEEGMSGAELGKRVGIEPSKLTRIMRLLAANHVVKETAPNTFANDRVSSILVNNLPLRSYVRVADFFYPFGAHTRKTLMDPITGPSFSPWQTAFQGVMNTDKAFWEWLEETDEDGNKRPELETFGLGMVGHGKLHDRCLLFDYPWGTLGAAKVVDVGGGVGGFCMDLYEQFPELTFVVQDRPPVIEQAKAVWGERFPGYEKRVTLMAQDFFEENAVKDADVYVLRCVIHDWPTEPATGILAALTKSIPEHAKILLVEQVLQPTTTSPKSRYPIIPKNFGTYSRVHHIMDLTMMSSVNAQERTESEYRAIVEGAGLKVDKVWETRGPLSFVEIRRT</sequence>
<keyword evidence="7" id="KW-1185">Reference proteome</keyword>
<dbReference type="InterPro" id="IPR001077">
    <property type="entry name" value="COMT_C"/>
</dbReference>
<evidence type="ECO:0000313" key="7">
    <source>
        <dbReference type="Proteomes" id="UP001212841"/>
    </source>
</evidence>
<dbReference type="SUPFAM" id="SSF46785">
    <property type="entry name" value="Winged helix' DNA-binding domain"/>
    <property type="match status" value="1"/>
</dbReference>
<dbReference type="Pfam" id="PF08100">
    <property type="entry name" value="Dimerisation"/>
    <property type="match status" value="1"/>
</dbReference>
<dbReference type="Gene3D" id="1.10.10.10">
    <property type="entry name" value="Winged helix-like DNA-binding domain superfamily/Winged helix DNA-binding domain"/>
    <property type="match status" value="1"/>
</dbReference>
<evidence type="ECO:0000259" key="4">
    <source>
        <dbReference type="Pfam" id="PF00891"/>
    </source>
</evidence>
<keyword evidence="3" id="KW-0949">S-adenosyl-L-methionine</keyword>
<evidence type="ECO:0000313" key="6">
    <source>
        <dbReference type="EMBL" id="KAJ3052321.1"/>
    </source>
</evidence>